<evidence type="ECO:0000256" key="1">
    <source>
        <dbReference type="SAM" id="MobiDB-lite"/>
    </source>
</evidence>
<dbReference type="EMBL" id="CP047895">
    <property type="protein sequence ID" value="QHL91097.1"/>
    <property type="molecule type" value="Genomic_DNA"/>
</dbReference>
<name>A0A7Z2NX17_9SPHN</name>
<accession>A0A7Z2NX17</accession>
<sequence>MADKMTISTAGTFRLDDRRSFRHPLAIATRVRELGGANFPIILRNLSAVGFQGECRTALTVPSVIALNLPPLGEVRARVRWVRDEIVGAEFIERLEIEDVDRVLAAAPTRCWDRPRKPAPPGSDHQARATRSGAQLSRNGLSTRIIPSSSVAACIGAITVRPSSRRMSITSPAPKFSTATTVPNCGPVPASSTGWTGRPIRSA</sequence>
<dbReference type="Proteomes" id="UP000464468">
    <property type="component" value="Chromosome"/>
</dbReference>
<feature type="region of interest" description="Disordered" evidence="1">
    <location>
        <begin position="111"/>
        <end position="139"/>
    </location>
</feature>
<dbReference type="KEGG" id="schy:GVO57_10050"/>
<dbReference type="AlphaFoldDB" id="A0A7Z2NX17"/>
<organism evidence="3 4">
    <name type="scientific">Sphingomonas changnyeongensis</name>
    <dbReference type="NCBI Taxonomy" id="2698679"/>
    <lineage>
        <taxon>Bacteria</taxon>
        <taxon>Pseudomonadati</taxon>
        <taxon>Pseudomonadota</taxon>
        <taxon>Alphaproteobacteria</taxon>
        <taxon>Sphingomonadales</taxon>
        <taxon>Sphingomonadaceae</taxon>
        <taxon>Sphingomonas</taxon>
    </lineage>
</organism>
<feature type="domain" description="PilZ" evidence="2">
    <location>
        <begin position="17"/>
        <end position="102"/>
    </location>
</feature>
<evidence type="ECO:0000313" key="4">
    <source>
        <dbReference type="Proteomes" id="UP000464468"/>
    </source>
</evidence>
<proteinExistence type="predicted"/>
<dbReference type="InterPro" id="IPR009875">
    <property type="entry name" value="PilZ_domain"/>
</dbReference>
<reference evidence="3 4" key="1">
    <citation type="submission" date="2020-01" db="EMBL/GenBank/DDBJ databases">
        <title>Sphingomonas sp. C33 whole genome sequece.</title>
        <authorList>
            <person name="Park C."/>
        </authorList>
    </citation>
    <scope>NUCLEOTIDE SEQUENCE [LARGE SCALE GENOMIC DNA]</scope>
    <source>
        <strain evidence="3 4">C33</strain>
    </source>
</reference>
<dbReference type="SUPFAM" id="SSF141371">
    <property type="entry name" value="PilZ domain-like"/>
    <property type="match status" value="1"/>
</dbReference>
<evidence type="ECO:0000313" key="3">
    <source>
        <dbReference type="EMBL" id="QHL91097.1"/>
    </source>
</evidence>
<keyword evidence="4" id="KW-1185">Reference proteome</keyword>
<feature type="compositionally biased region" description="Polar residues" evidence="1">
    <location>
        <begin position="166"/>
        <end position="183"/>
    </location>
</feature>
<evidence type="ECO:0000259" key="2">
    <source>
        <dbReference type="Pfam" id="PF07238"/>
    </source>
</evidence>
<dbReference type="GO" id="GO:0035438">
    <property type="term" value="F:cyclic-di-GMP binding"/>
    <property type="evidence" value="ECO:0007669"/>
    <property type="project" value="InterPro"/>
</dbReference>
<protein>
    <recommendedName>
        <fullName evidence="2">PilZ domain-containing protein</fullName>
    </recommendedName>
</protein>
<dbReference type="Pfam" id="PF07238">
    <property type="entry name" value="PilZ"/>
    <property type="match status" value="1"/>
</dbReference>
<feature type="region of interest" description="Disordered" evidence="1">
    <location>
        <begin position="166"/>
        <end position="203"/>
    </location>
</feature>
<gene>
    <name evidence="3" type="ORF">GVO57_10050</name>
</gene>